<dbReference type="InterPro" id="IPR051459">
    <property type="entry name" value="Cytochrome_c-type_DH"/>
</dbReference>
<evidence type="ECO:0000313" key="7">
    <source>
        <dbReference type="EMBL" id="TBR82342.1"/>
    </source>
</evidence>
<keyword evidence="1 4" id="KW-0349">Heme</keyword>
<evidence type="ECO:0000256" key="3">
    <source>
        <dbReference type="ARBA" id="ARBA00023004"/>
    </source>
</evidence>
<keyword evidence="8" id="KW-1185">Reference proteome</keyword>
<dbReference type="Gene3D" id="1.10.760.10">
    <property type="entry name" value="Cytochrome c-like domain"/>
    <property type="match status" value="2"/>
</dbReference>
<feature type="signal peptide" evidence="5">
    <location>
        <begin position="1"/>
        <end position="19"/>
    </location>
</feature>
<dbReference type="Pfam" id="PF13442">
    <property type="entry name" value="Cytochrome_CBB3"/>
    <property type="match status" value="1"/>
</dbReference>
<name>A0A4V2JQP6_9BACT</name>
<dbReference type="InterPro" id="IPR009056">
    <property type="entry name" value="Cyt_c-like_dom"/>
</dbReference>
<keyword evidence="3 4" id="KW-0408">Iron</keyword>
<gene>
    <name evidence="7" type="ORF">DU473_00440</name>
</gene>
<dbReference type="PANTHER" id="PTHR35008:SF9">
    <property type="entry name" value="CYTOCHROME C DOMAIN-CONTAINING PROTEIN"/>
    <property type="match status" value="1"/>
</dbReference>
<dbReference type="Proteomes" id="UP000292583">
    <property type="component" value="Unassembled WGS sequence"/>
</dbReference>
<dbReference type="SUPFAM" id="SSF46626">
    <property type="entry name" value="Cytochrome c"/>
    <property type="match status" value="2"/>
</dbReference>
<dbReference type="PROSITE" id="PS51007">
    <property type="entry name" value="CYTC"/>
    <property type="match status" value="1"/>
</dbReference>
<dbReference type="PANTHER" id="PTHR35008">
    <property type="entry name" value="BLL4482 PROTEIN-RELATED"/>
    <property type="match status" value="1"/>
</dbReference>
<dbReference type="RefSeq" id="WP_131163329.1">
    <property type="nucleotide sequence ID" value="NZ_QPGQ01000010.1"/>
</dbReference>
<reference evidence="7 8" key="1">
    <citation type="submission" date="2018-07" db="EMBL/GenBank/DDBJ databases">
        <title>Campylobacter zealandensis sp. nov., isolated from birds and water in New Zealand.</title>
        <authorList>
            <person name="Wilkinson D.A."/>
            <person name="Biggs P.J."/>
            <person name="French N.P."/>
            <person name="Midwinter A.C."/>
        </authorList>
    </citation>
    <scope>NUCLEOTIDE SEQUENCE [LARGE SCALE GENOMIC DNA]</scope>
    <source>
        <strain evidence="7 8">B423b</strain>
    </source>
</reference>
<dbReference type="PROSITE" id="PS51257">
    <property type="entry name" value="PROKAR_LIPOPROTEIN"/>
    <property type="match status" value="1"/>
</dbReference>
<evidence type="ECO:0000313" key="8">
    <source>
        <dbReference type="Proteomes" id="UP000292583"/>
    </source>
</evidence>
<feature type="chain" id="PRO_5020949069" evidence="5">
    <location>
        <begin position="20"/>
        <end position="327"/>
    </location>
</feature>
<dbReference type="AlphaFoldDB" id="A0A4V2JQP6"/>
<accession>A0A4V2JQP6</accession>
<proteinExistence type="predicted"/>
<dbReference type="GO" id="GO:0009055">
    <property type="term" value="F:electron transfer activity"/>
    <property type="evidence" value="ECO:0007669"/>
    <property type="project" value="InterPro"/>
</dbReference>
<evidence type="ECO:0000259" key="6">
    <source>
        <dbReference type="PROSITE" id="PS51007"/>
    </source>
</evidence>
<protein>
    <submittedName>
        <fullName evidence="7">Cytochrome C oxidase Cbb3</fullName>
    </submittedName>
</protein>
<keyword evidence="5" id="KW-0732">Signal</keyword>
<dbReference type="InterPro" id="IPR036909">
    <property type="entry name" value="Cyt_c-like_dom_sf"/>
</dbReference>
<evidence type="ECO:0000256" key="4">
    <source>
        <dbReference type="PROSITE-ProRule" id="PRU00433"/>
    </source>
</evidence>
<keyword evidence="2 4" id="KW-0479">Metal-binding</keyword>
<dbReference type="EMBL" id="QPGR01000001">
    <property type="protein sequence ID" value="TBR82342.1"/>
    <property type="molecule type" value="Genomic_DNA"/>
</dbReference>
<dbReference type="GO" id="GO:0046872">
    <property type="term" value="F:metal ion binding"/>
    <property type="evidence" value="ECO:0007669"/>
    <property type="project" value="UniProtKB-KW"/>
</dbReference>
<feature type="domain" description="Cytochrome c" evidence="6">
    <location>
        <begin position="193"/>
        <end position="281"/>
    </location>
</feature>
<organism evidence="7 8">
    <name type="scientific">Campylobacter novaezeelandiae</name>
    <dbReference type="NCBI Taxonomy" id="2267891"/>
    <lineage>
        <taxon>Bacteria</taxon>
        <taxon>Pseudomonadati</taxon>
        <taxon>Campylobacterota</taxon>
        <taxon>Epsilonproteobacteria</taxon>
        <taxon>Campylobacterales</taxon>
        <taxon>Campylobacteraceae</taxon>
        <taxon>Campylobacter</taxon>
    </lineage>
</organism>
<evidence type="ECO:0000256" key="5">
    <source>
        <dbReference type="SAM" id="SignalP"/>
    </source>
</evidence>
<evidence type="ECO:0000256" key="1">
    <source>
        <dbReference type="ARBA" id="ARBA00022617"/>
    </source>
</evidence>
<evidence type="ECO:0000256" key="2">
    <source>
        <dbReference type="ARBA" id="ARBA00022723"/>
    </source>
</evidence>
<dbReference type="OrthoDB" id="9808312at2"/>
<dbReference type="Pfam" id="PF21342">
    <property type="entry name" value="SoxA-TsdA_cyt-c"/>
    <property type="match status" value="1"/>
</dbReference>
<comment type="caution">
    <text evidence="7">The sequence shown here is derived from an EMBL/GenBank/DDBJ whole genome shotgun (WGS) entry which is preliminary data.</text>
</comment>
<dbReference type="GO" id="GO:0020037">
    <property type="term" value="F:heme binding"/>
    <property type="evidence" value="ECO:0007669"/>
    <property type="project" value="InterPro"/>
</dbReference>
<sequence>MKKTSIVLAVLLVGSCAFALDKNLAKTKAQTGVNLPEAEWKLPEALNEDGTIDESKMPKSKYSEMVILGNKVLNETSNYLGPQAKDKNKRFAGNNLSCSSCHAAAGTVQNQSGFVGIWARFPQYNARADKVITLADRINGCFERSMNGKRMPENTLEMKAMLTYMQWLSQGIPTGAKTKGQGLKKIDFIDRAADPKKGKIVYNEKCIVCHQENGLGVKNEDKVGAYYIYPPLWGKDSYNTGAGMYRLIKAASYIKENMPKGNADLTLEESYDVAAYINSQMRPIKANRDKDFPDRKVKPLDMDVGPYDDSFSTTQHRYGPYKTMIKN</sequence>